<name>A0ACC0MY67_RHOML</name>
<comment type="caution">
    <text evidence="1">The sequence shown here is derived from an EMBL/GenBank/DDBJ whole genome shotgun (WGS) entry which is preliminary data.</text>
</comment>
<accession>A0ACC0MY67</accession>
<keyword evidence="2" id="KW-1185">Reference proteome</keyword>
<protein>
    <submittedName>
        <fullName evidence="1">Uncharacterized protein</fullName>
    </submittedName>
</protein>
<evidence type="ECO:0000313" key="2">
    <source>
        <dbReference type="Proteomes" id="UP001062846"/>
    </source>
</evidence>
<sequence>MASSSSLQQPPLPFLPKPSSSSNLTPPDLTCLEFLSCLQTDQIMPIHKINDVVIPTLIHYLSKCNPRPRSSEGGDHSPLQETYDKIDGDLSDIKKTLEGLEEWEDRLNTLTKKLMLYDWEALCSEETNAVEEIPKVHKMVSGLKSHISLPLETSLAPKSSDISHLPIPENAASILKCSENFPETEAFVNFKERYDALKPQQQKSLLYFSFFPENSLIRKKVPTYLWMGEEFLPSTAAGDWEEEIADPLFKELIAMGFVEPFEEKVKGDFNVCSVKPDIRSALLKIAHARGFFDSEGNPTDNSRTAWLEKTKQGSLQHLSKFSNHEKLLTLFNINENCLDFPSRWLSKTKDIAVIHLGNWSGSSTDNYIEVEYPDFLKCLHDAKLLRCLSVNGICGITQLPDSISKLDLLNILDLKSCRDLEKLPKEIGKLRKLTHLDMSGCYLLDEMPKELASLSELRVLKGFIIFISRKGTKQCTLGDLAKLEKLRKLSLYADKETTGEYGELNCLSEFRSLRILAISWISPIPDPQSKPIKKLNGTSVASPLLPASLEKLDLRCWPLSSMPSWIKPSELKSLKKLYIRGGKLSCMQIIQAEGSKSPDSPPWMVKILRLKFLRELKIDWKEVEISILTPTVELELLGADLSTFAPIVELVAIGDDKAWTSNGAVIAVMLMAVTEQVGSEHDVPPPGVGDADLRRSSSSAHAMRRRRLWASVDEGKHSLKAEEESSLTKEDAAIAPFLFDEQYTCTQARCSP</sequence>
<reference evidence="1" key="1">
    <citation type="submission" date="2022-02" db="EMBL/GenBank/DDBJ databases">
        <title>Plant Genome Project.</title>
        <authorList>
            <person name="Zhang R.-G."/>
        </authorList>
    </citation>
    <scope>NUCLEOTIDE SEQUENCE</scope>
    <source>
        <strain evidence="1">AT1</strain>
    </source>
</reference>
<dbReference type="Proteomes" id="UP001062846">
    <property type="component" value="Chromosome 7"/>
</dbReference>
<organism evidence="1 2">
    <name type="scientific">Rhododendron molle</name>
    <name type="common">Chinese azalea</name>
    <name type="synonym">Azalea mollis</name>
    <dbReference type="NCBI Taxonomy" id="49168"/>
    <lineage>
        <taxon>Eukaryota</taxon>
        <taxon>Viridiplantae</taxon>
        <taxon>Streptophyta</taxon>
        <taxon>Embryophyta</taxon>
        <taxon>Tracheophyta</taxon>
        <taxon>Spermatophyta</taxon>
        <taxon>Magnoliopsida</taxon>
        <taxon>eudicotyledons</taxon>
        <taxon>Gunneridae</taxon>
        <taxon>Pentapetalae</taxon>
        <taxon>asterids</taxon>
        <taxon>Ericales</taxon>
        <taxon>Ericaceae</taxon>
        <taxon>Ericoideae</taxon>
        <taxon>Rhodoreae</taxon>
        <taxon>Rhododendron</taxon>
    </lineage>
</organism>
<dbReference type="EMBL" id="CM046394">
    <property type="protein sequence ID" value="KAI8545569.1"/>
    <property type="molecule type" value="Genomic_DNA"/>
</dbReference>
<evidence type="ECO:0000313" key="1">
    <source>
        <dbReference type="EMBL" id="KAI8545569.1"/>
    </source>
</evidence>
<gene>
    <name evidence="1" type="ORF">RHMOL_Rhmol07G0049400</name>
</gene>
<proteinExistence type="predicted"/>